<evidence type="ECO:0000313" key="4">
    <source>
        <dbReference type="Proteomes" id="UP001600165"/>
    </source>
</evidence>
<feature type="transmembrane region" description="Helical" evidence="1">
    <location>
        <begin position="44"/>
        <end position="61"/>
    </location>
</feature>
<dbReference type="PANTHER" id="PTHR39430:SF1">
    <property type="entry name" value="PROTEASE"/>
    <property type="match status" value="1"/>
</dbReference>
<feature type="transmembrane region" description="Helical" evidence="1">
    <location>
        <begin position="81"/>
        <end position="101"/>
    </location>
</feature>
<name>A0ABW6IB33_9CYAN</name>
<comment type="caution">
    <text evidence="3">The sequence shown here is derived from an EMBL/GenBank/DDBJ whole genome shotgun (WGS) entry which is preliminary data.</text>
</comment>
<keyword evidence="1" id="KW-1133">Transmembrane helix</keyword>
<feature type="transmembrane region" description="Helical" evidence="1">
    <location>
        <begin position="213"/>
        <end position="232"/>
    </location>
</feature>
<dbReference type="EMBL" id="JBHZOL010000021">
    <property type="protein sequence ID" value="MFE4105349.1"/>
    <property type="molecule type" value="Genomic_DNA"/>
</dbReference>
<keyword evidence="1" id="KW-0812">Transmembrane</keyword>
<feature type="transmembrane region" description="Helical" evidence="1">
    <location>
        <begin position="12"/>
        <end position="32"/>
    </location>
</feature>
<dbReference type="PANTHER" id="PTHR39430">
    <property type="entry name" value="MEMBRANE-ASSOCIATED PROTEASE-RELATED"/>
    <property type="match status" value="1"/>
</dbReference>
<sequence>MDSIAVNTFLFFVAWGVLWLPLAIPLAIFLKWRPGQPIEPAQKIPLLASLYLLAPLVIWGASQLEASSFAAYGMVWRRSLVISLLLGLGLALVGLGLLVGVQQALGWTQLKRNLTSEVAAEVNPPPALVQIALPLLGLALWIGWTEELVFRGFLVNQLHQGYGWVTTAAIASAIFALLHLVWEGRQNIPQLPGLWLMGMVLVLARWGDGGQLGLAWGLHAGWVWGIASLETAEIFVPTDKGKTWLIGRVGQPLTGAMAMLLMLATAGVIWQIAKP</sequence>
<dbReference type="Pfam" id="PF02517">
    <property type="entry name" value="Rce1-like"/>
    <property type="match status" value="1"/>
</dbReference>
<keyword evidence="4" id="KW-1185">Reference proteome</keyword>
<dbReference type="InterPro" id="IPR003675">
    <property type="entry name" value="Rce1/LyrA-like_dom"/>
</dbReference>
<feature type="transmembrane region" description="Helical" evidence="1">
    <location>
        <begin position="253"/>
        <end position="273"/>
    </location>
</feature>
<dbReference type="EC" id="3.4.-.-" evidence="3"/>
<gene>
    <name evidence="3" type="ORF">ACFVKH_03600</name>
</gene>
<keyword evidence="3" id="KW-0378">Hydrolase</keyword>
<evidence type="ECO:0000256" key="1">
    <source>
        <dbReference type="SAM" id="Phobius"/>
    </source>
</evidence>
<feature type="transmembrane region" description="Helical" evidence="1">
    <location>
        <begin position="188"/>
        <end position="207"/>
    </location>
</feature>
<dbReference type="GO" id="GO:0016787">
    <property type="term" value="F:hydrolase activity"/>
    <property type="evidence" value="ECO:0007669"/>
    <property type="project" value="UniProtKB-KW"/>
</dbReference>
<accession>A0ABW6IB33</accession>
<organism evidence="3 4">
    <name type="scientific">Almyronema epifaneia S1</name>
    <dbReference type="NCBI Taxonomy" id="2991925"/>
    <lineage>
        <taxon>Bacteria</taxon>
        <taxon>Bacillati</taxon>
        <taxon>Cyanobacteriota</taxon>
        <taxon>Cyanophyceae</taxon>
        <taxon>Nodosilineales</taxon>
        <taxon>Nodosilineaceae</taxon>
        <taxon>Almyronema</taxon>
        <taxon>Almyronema epifaneia</taxon>
    </lineage>
</organism>
<reference evidence="3 4" key="1">
    <citation type="submission" date="2024-10" db="EMBL/GenBank/DDBJ databases">
        <authorList>
            <person name="Ratan Roy A."/>
            <person name="Morales Sandoval P.H."/>
            <person name="De Los Santos Villalobos S."/>
            <person name="Chakraborty S."/>
            <person name="Mukherjee J."/>
        </authorList>
    </citation>
    <scope>NUCLEOTIDE SEQUENCE [LARGE SCALE GENOMIC DNA]</scope>
    <source>
        <strain evidence="3 4">S1</strain>
    </source>
</reference>
<feature type="domain" description="CAAX prenyl protease 2/Lysostaphin resistance protein A-like" evidence="2">
    <location>
        <begin position="131"/>
        <end position="223"/>
    </location>
</feature>
<evidence type="ECO:0000259" key="2">
    <source>
        <dbReference type="Pfam" id="PF02517"/>
    </source>
</evidence>
<evidence type="ECO:0000313" key="3">
    <source>
        <dbReference type="EMBL" id="MFE4105349.1"/>
    </source>
</evidence>
<dbReference type="Proteomes" id="UP001600165">
    <property type="component" value="Unassembled WGS sequence"/>
</dbReference>
<proteinExistence type="predicted"/>
<feature type="transmembrane region" description="Helical" evidence="1">
    <location>
        <begin position="162"/>
        <end position="181"/>
    </location>
</feature>
<protein>
    <submittedName>
        <fullName evidence="3">CPBP family intramembrane glutamic endopeptidase</fullName>
        <ecNumber evidence="3">3.4.-.-</ecNumber>
    </submittedName>
</protein>
<keyword evidence="1" id="KW-0472">Membrane</keyword>